<dbReference type="PANTHER" id="PTHR46208:SF1">
    <property type="entry name" value="MITOCHONDRIAL IMPORT RECEPTOR SUBUNIT TOM70"/>
    <property type="match status" value="1"/>
</dbReference>
<organism evidence="13 14">
    <name type="scientific">Batrachochytrium salamandrivorans</name>
    <dbReference type="NCBI Taxonomy" id="1357716"/>
    <lineage>
        <taxon>Eukaryota</taxon>
        <taxon>Fungi</taxon>
        <taxon>Fungi incertae sedis</taxon>
        <taxon>Chytridiomycota</taxon>
        <taxon>Chytridiomycota incertae sedis</taxon>
        <taxon>Chytridiomycetes</taxon>
        <taxon>Rhizophydiales</taxon>
        <taxon>Rhizophydiales incertae sedis</taxon>
        <taxon>Batrachochytrium</taxon>
    </lineage>
</organism>
<dbReference type="SUPFAM" id="SSF48452">
    <property type="entry name" value="TPR-like"/>
    <property type="match status" value="2"/>
</dbReference>
<evidence type="ECO:0000256" key="3">
    <source>
        <dbReference type="ARBA" id="ARBA00022737"/>
    </source>
</evidence>
<evidence type="ECO:0000256" key="7">
    <source>
        <dbReference type="ARBA" id="ARBA00023128"/>
    </source>
</evidence>
<evidence type="ECO:0000256" key="11">
    <source>
        <dbReference type="SAM" id="MobiDB-lite"/>
    </source>
</evidence>
<keyword evidence="5 10" id="KW-0802">TPR repeat</keyword>
<comment type="subcellular location">
    <subcellularLocation>
        <location evidence="1">Mitochondrion outer membrane</location>
        <topology evidence="1">Single-pass membrane protein</topology>
    </subcellularLocation>
</comment>
<keyword evidence="2 12" id="KW-0812">Transmembrane</keyword>
<evidence type="ECO:0000256" key="4">
    <source>
        <dbReference type="ARBA" id="ARBA00022787"/>
    </source>
</evidence>
<proteinExistence type="inferred from homology"/>
<evidence type="ECO:0000256" key="1">
    <source>
        <dbReference type="ARBA" id="ARBA00004572"/>
    </source>
</evidence>
<evidence type="ECO:0000256" key="12">
    <source>
        <dbReference type="SAM" id="Phobius"/>
    </source>
</evidence>
<dbReference type="PANTHER" id="PTHR46208">
    <property type="entry name" value="MITOCHONDRIAL IMPORT RECEPTOR SUBUNIT TOM70"/>
    <property type="match status" value="1"/>
</dbReference>
<evidence type="ECO:0000256" key="10">
    <source>
        <dbReference type="PROSITE-ProRule" id="PRU00339"/>
    </source>
</evidence>
<reference evidence="13 14" key="1">
    <citation type="submission" date="2021-02" db="EMBL/GenBank/DDBJ databases">
        <title>Variation within the Batrachochytrium salamandrivorans European outbreak.</title>
        <authorList>
            <person name="Kelly M."/>
            <person name="Pasmans F."/>
            <person name="Shea T.P."/>
            <person name="Munoz J.F."/>
            <person name="Carranza S."/>
            <person name="Cuomo C.A."/>
            <person name="Martel A."/>
        </authorList>
    </citation>
    <scope>NUCLEOTIDE SEQUENCE [LARGE SCALE GENOMIC DNA]</scope>
    <source>
        <strain evidence="13 14">AMFP18/2</strain>
    </source>
</reference>
<feature type="compositionally biased region" description="Basic residues" evidence="11">
    <location>
        <begin position="62"/>
        <end position="76"/>
    </location>
</feature>
<dbReference type="InterPro" id="IPR019734">
    <property type="entry name" value="TPR_rpt"/>
</dbReference>
<feature type="compositionally biased region" description="Low complexity" evidence="11">
    <location>
        <begin position="44"/>
        <end position="54"/>
    </location>
</feature>
<keyword evidence="8 12" id="KW-0472">Membrane</keyword>
<evidence type="ECO:0000313" key="13">
    <source>
        <dbReference type="EMBL" id="KAH6591954.1"/>
    </source>
</evidence>
<evidence type="ECO:0000256" key="5">
    <source>
        <dbReference type="ARBA" id="ARBA00022803"/>
    </source>
</evidence>
<gene>
    <name evidence="13" type="ORF">BASA50_008354</name>
</gene>
<dbReference type="Gene3D" id="1.25.40.10">
    <property type="entry name" value="Tetratricopeptide repeat domain"/>
    <property type="match status" value="2"/>
</dbReference>
<comment type="caution">
    <text evidence="13">The sequence shown here is derived from an EMBL/GenBank/DDBJ whole genome shotgun (WGS) entry which is preliminary data.</text>
</comment>
<dbReference type="PROSITE" id="PS50005">
    <property type="entry name" value="TPR"/>
    <property type="match status" value="2"/>
</dbReference>
<feature type="transmembrane region" description="Helical" evidence="12">
    <location>
        <begin position="21"/>
        <end position="42"/>
    </location>
</feature>
<feature type="region of interest" description="Disordered" evidence="11">
    <location>
        <begin position="44"/>
        <end position="77"/>
    </location>
</feature>
<feature type="repeat" description="TPR" evidence="10">
    <location>
        <begin position="192"/>
        <end position="225"/>
    </location>
</feature>
<keyword evidence="14" id="KW-1185">Reference proteome</keyword>
<evidence type="ECO:0000256" key="8">
    <source>
        <dbReference type="ARBA" id="ARBA00023136"/>
    </source>
</evidence>
<feature type="repeat" description="TPR" evidence="10">
    <location>
        <begin position="394"/>
        <end position="427"/>
    </location>
</feature>
<protein>
    <submittedName>
        <fullName evidence="13">Uncharacterized protein</fullName>
    </submittedName>
</protein>
<name>A0ABQ8F4A7_9FUNG</name>
<evidence type="ECO:0000256" key="6">
    <source>
        <dbReference type="ARBA" id="ARBA00022989"/>
    </source>
</evidence>
<sequence length="473" mass="51453">MIAAIHRVGDESLRQWTVRNWKFITVAVLATGIASAAVYSLVRSGSSKPSSPTSDANVTAAAKRKRKSDHGKKPLKTAKAAAAAAAATTPPPAAVSSVYNLTSASVASLDSLVTIDDSGVVASEAATKHDMPKAAPAHISEQITESTLTDSIATAAEPHSAANGANTDHDSTDRLYPTDVEALSTEVRSQLAQEAKVLGNKLYSQKEFARAIEIYTQAILLAPTAIFYCNRAAAFANLSKFDDVVNDCTRALEMDKKYLKALNRRATAYESLGRLTDALNDFTVVCVLQKFSEASSMTAPDRILKKISADMTAEFSKTKIPQMPSKTFIRAYMDSFRAEPSQVSIVENCQDTSESIQILKQAAEAIKERSWTEAFEHCVRAIDVNDFQNEKIEAIAHNLRGTFSFLMGRIELSVSDLDRALELDPTSVNSVIKRGTLFMERGEVEKPLKCLKLLRSLTRQTLTFSIIVGKSVF</sequence>
<keyword evidence="7" id="KW-0496">Mitochondrion</keyword>
<evidence type="ECO:0000256" key="9">
    <source>
        <dbReference type="ARBA" id="ARBA00038030"/>
    </source>
</evidence>
<dbReference type="InterPro" id="IPR011990">
    <property type="entry name" value="TPR-like_helical_dom_sf"/>
</dbReference>
<evidence type="ECO:0000256" key="2">
    <source>
        <dbReference type="ARBA" id="ARBA00022692"/>
    </source>
</evidence>
<accession>A0ABQ8F4A7</accession>
<evidence type="ECO:0000313" key="14">
    <source>
        <dbReference type="Proteomes" id="UP001648503"/>
    </source>
</evidence>
<dbReference type="SMART" id="SM00028">
    <property type="entry name" value="TPR"/>
    <property type="match status" value="5"/>
</dbReference>
<keyword evidence="6 12" id="KW-1133">Transmembrane helix</keyword>
<dbReference type="EMBL" id="JAFCIX010000392">
    <property type="protein sequence ID" value="KAH6591954.1"/>
    <property type="molecule type" value="Genomic_DNA"/>
</dbReference>
<keyword evidence="4" id="KW-1000">Mitochondrion outer membrane</keyword>
<dbReference type="Proteomes" id="UP001648503">
    <property type="component" value="Unassembled WGS sequence"/>
</dbReference>
<keyword evidence="3" id="KW-0677">Repeat</keyword>
<comment type="similarity">
    <text evidence="9">Belongs to the Tom70 family.</text>
</comment>